<dbReference type="EMBL" id="GG664011">
    <property type="protein sequence ID" value="KNC36090.1"/>
    <property type="molecule type" value="Genomic_DNA"/>
</dbReference>
<dbReference type="Proteomes" id="UP000054566">
    <property type="component" value="Unassembled WGS sequence"/>
</dbReference>
<reference evidence="2" key="2">
    <citation type="submission" date="2015-07" db="EMBL/GenBank/DDBJ databases">
        <title>The genome sequence of Plasmodium falciparum RAJ116.</title>
        <authorList>
            <consortium name="The Broad Institute Genome Sequencing Platform"/>
            <person name="Volkman S.K."/>
            <person name="Neafsey D.E."/>
            <person name="Dash A.P."/>
            <person name="Chitnis C.E."/>
            <person name="Hartl D.L."/>
            <person name="Young S.K."/>
            <person name="Kodira C.D."/>
            <person name="Zeng Q."/>
            <person name="Koehrsen M."/>
            <person name="Godfrey P."/>
            <person name="Alvarado L."/>
            <person name="Berlin A."/>
            <person name="Borenstein D."/>
            <person name="Chen Z."/>
            <person name="Engels R."/>
            <person name="Freedman E."/>
            <person name="Gellesch M."/>
            <person name="Goldberg J."/>
            <person name="Griggs A."/>
            <person name="Gujja S."/>
            <person name="Heiman D."/>
            <person name="Hepburn T."/>
            <person name="Howarth C."/>
            <person name="Jen D."/>
            <person name="Larson L."/>
            <person name="Lewis B."/>
            <person name="Mehta T."/>
            <person name="Park D."/>
            <person name="Pearson M."/>
            <person name="Roberts A."/>
            <person name="Saif S."/>
            <person name="Shea T."/>
            <person name="Shenoy N."/>
            <person name="Sisk P."/>
            <person name="Stolte C."/>
            <person name="Sykes S."/>
            <person name="Walk T."/>
            <person name="White J."/>
            <person name="Yandava C."/>
            <person name="Wirth D.F."/>
            <person name="Nusbaum C."/>
            <person name="Birren B."/>
        </authorList>
    </citation>
    <scope>NUCLEOTIDE SEQUENCE [LARGE SCALE GENOMIC DNA]</scope>
    <source>
        <strain evidence="2">RAJ116</strain>
    </source>
</reference>
<evidence type="ECO:0000313" key="2">
    <source>
        <dbReference type="Proteomes" id="UP000054566"/>
    </source>
</evidence>
<sequence>MQQFHDRTTQRFHEYDERMKTTRQKCKDKCDKEIQKIILKDKLEKQMAQQFSTLHTDIQSDAIPTCICEKSIADKVEKMCLRCGGVLGSGVAPSVGLLGTVAIDQWKNAAITEVTKYALAKGAAKGVAEGNALGINIVIRGIKSVFFIEELDGTSLKSFFTTTAYTDISKIVSVIDTEMSTSCGLSSACSPICGARYTLNIVAQPGKTMVKQKDAITKGVIKFVGIAKDTASFKATQVSSETSSRIITKGNALIEAGFDSSTTSIYASIIVI</sequence>
<gene>
    <name evidence="1" type="ORF">PFLG_01111</name>
</gene>
<reference evidence="2" key="1">
    <citation type="submission" date="2015-07" db="EMBL/GenBank/DDBJ databases">
        <title>Annotation of Plasmodium falciparum RAJ116.</title>
        <authorList>
            <consortium name="The Broad Institute Genome Sequencing Platform"/>
            <person name="Volkman S.K."/>
            <person name="Neafsey D.E."/>
            <person name="Dash A.P."/>
            <person name="Chitnis C.E."/>
            <person name="Hartl D.L."/>
            <person name="Young S.K."/>
            <person name="Zeng Q."/>
            <person name="Koehrsen M."/>
            <person name="Alvarado L."/>
            <person name="Berlin A."/>
            <person name="Borenstein D."/>
            <person name="Chapman S.B."/>
            <person name="Chen Z."/>
            <person name="Engels R."/>
            <person name="Freedman E."/>
            <person name="Gellesch M."/>
            <person name="Goldberg J."/>
            <person name="Griggs A."/>
            <person name="Gujja S."/>
            <person name="Heilman E.R."/>
            <person name="Heiman D.I."/>
            <person name="Howarth C."/>
            <person name="Jen D."/>
            <person name="Larson L."/>
            <person name="Mehta T."/>
            <person name="Neiman D."/>
            <person name="Park D."/>
            <person name="Pearson M."/>
            <person name="Roberts A."/>
            <person name="Saif S."/>
            <person name="Shea T."/>
            <person name="Shenoy N."/>
            <person name="Sisk P."/>
            <person name="Stolte C."/>
            <person name="Sykes S."/>
            <person name="Walk T."/>
            <person name="White J."/>
            <person name="Yandava C."/>
            <person name="Haas B."/>
            <person name="Henn M.R."/>
            <person name="Nusbaum C."/>
            <person name="Birren B."/>
        </authorList>
    </citation>
    <scope>NUCLEOTIDE SEQUENCE [LARGE SCALE GENOMIC DNA]</scope>
    <source>
        <strain evidence="2">RAJ116</strain>
    </source>
</reference>
<dbReference type="AlphaFoldDB" id="A0A0L0CUF3"/>
<proteinExistence type="predicted"/>
<name>A0A0L0CUF3_PLAFA</name>
<dbReference type="NCBIfam" id="TIGR01477">
    <property type="entry name" value="RIFIN"/>
    <property type="match status" value="1"/>
</dbReference>
<accession>A0A0L0CUF3</accession>
<organism evidence="1 2">
    <name type="scientific">Plasmodium falciparum RAJ116</name>
    <dbReference type="NCBI Taxonomy" id="580058"/>
    <lineage>
        <taxon>Eukaryota</taxon>
        <taxon>Sar</taxon>
        <taxon>Alveolata</taxon>
        <taxon>Apicomplexa</taxon>
        <taxon>Aconoidasida</taxon>
        <taxon>Haemosporida</taxon>
        <taxon>Plasmodiidae</taxon>
        <taxon>Plasmodium</taxon>
        <taxon>Plasmodium (Laverania)</taxon>
    </lineage>
</organism>
<dbReference type="OrthoDB" id="378799at2759"/>
<dbReference type="Pfam" id="PF02009">
    <property type="entry name" value="RIFIN"/>
    <property type="match status" value="1"/>
</dbReference>
<evidence type="ECO:0000313" key="1">
    <source>
        <dbReference type="EMBL" id="KNC36090.1"/>
    </source>
</evidence>
<protein>
    <submittedName>
        <fullName evidence="1">Rifin</fullName>
    </submittedName>
</protein>
<dbReference type="InterPro" id="IPR006373">
    <property type="entry name" value="VSA_Rifin"/>
</dbReference>